<evidence type="ECO:0000313" key="4">
    <source>
        <dbReference type="EMBL" id="CAA9458262.1"/>
    </source>
</evidence>
<dbReference type="PANTHER" id="PTHR30163:SF8">
    <property type="entry name" value="LYTIC MUREIN TRANSGLYCOSYLASE"/>
    <property type="match status" value="1"/>
</dbReference>
<dbReference type="Gene3D" id="1.10.530.10">
    <property type="match status" value="1"/>
</dbReference>
<dbReference type="InterPro" id="IPR031304">
    <property type="entry name" value="SLT_2"/>
</dbReference>
<dbReference type="Pfam" id="PF13406">
    <property type="entry name" value="SLT_2"/>
    <property type="match status" value="1"/>
</dbReference>
<feature type="domain" description="Transglycosylase SLT" evidence="3">
    <location>
        <begin position="310"/>
        <end position="363"/>
    </location>
</feature>
<protein>
    <submittedName>
        <fullName evidence="4">GH23</fullName>
    </submittedName>
</protein>
<keyword evidence="2" id="KW-0732">Signal</keyword>
<organism evidence="4">
    <name type="scientific">uncultured Rubrobacteraceae bacterium</name>
    <dbReference type="NCBI Taxonomy" id="349277"/>
    <lineage>
        <taxon>Bacteria</taxon>
        <taxon>Bacillati</taxon>
        <taxon>Actinomycetota</taxon>
        <taxon>Rubrobacteria</taxon>
        <taxon>Rubrobacterales</taxon>
        <taxon>Rubrobacteraceae</taxon>
        <taxon>environmental samples</taxon>
    </lineage>
</organism>
<name>A0A6J4R3Y8_9ACTN</name>
<dbReference type="CDD" id="cd13399">
    <property type="entry name" value="Slt35-like"/>
    <property type="match status" value="1"/>
</dbReference>
<dbReference type="PANTHER" id="PTHR30163">
    <property type="entry name" value="MEMBRANE-BOUND LYTIC MUREIN TRANSGLYCOSYLASE B"/>
    <property type="match status" value="1"/>
</dbReference>
<dbReference type="AlphaFoldDB" id="A0A6J4R3Y8"/>
<dbReference type="GO" id="GO:0009253">
    <property type="term" value="P:peptidoglycan catabolic process"/>
    <property type="evidence" value="ECO:0007669"/>
    <property type="project" value="TreeGrafter"/>
</dbReference>
<evidence type="ECO:0000256" key="2">
    <source>
        <dbReference type="SAM" id="SignalP"/>
    </source>
</evidence>
<gene>
    <name evidence="4" type="ORF">AVDCRST_MAG58-1872</name>
</gene>
<feature type="coiled-coil region" evidence="1">
    <location>
        <begin position="169"/>
        <end position="235"/>
    </location>
</feature>
<reference evidence="4" key="1">
    <citation type="submission" date="2020-02" db="EMBL/GenBank/DDBJ databases">
        <authorList>
            <person name="Meier V. D."/>
        </authorList>
    </citation>
    <scope>NUCLEOTIDE SEQUENCE</scope>
    <source>
        <strain evidence="4">AVDCRST_MAG58</strain>
    </source>
</reference>
<keyword evidence="1" id="KW-0175">Coiled coil</keyword>
<dbReference type="GO" id="GO:0008933">
    <property type="term" value="F:peptidoglycan lytic transglycosylase activity"/>
    <property type="evidence" value="ECO:0007669"/>
    <property type="project" value="TreeGrafter"/>
</dbReference>
<feature type="signal peptide" evidence="2">
    <location>
        <begin position="1"/>
        <end position="27"/>
    </location>
</feature>
<evidence type="ECO:0000259" key="3">
    <source>
        <dbReference type="Pfam" id="PF13406"/>
    </source>
</evidence>
<dbReference type="InterPro" id="IPR043426">
    <property type="entry name" value="MltB-like"/>
</dbReference>
<feature type="chain" id="PRO_5027101259" evidence="2">
    <location>
        <begin position="28"/>
        <end position="405"/>
    </location>
</feature>
<dbReference type="EMBL" id="CADCVF010000040">
    <property type="protein sequence ID" value="CAA9458262.1"/>
    <property type="molecule type" value="Genomic_DNA"/>
</dbReference>
<proteinExistence type="predicted"/>
<accession>A0A6J4R3Y8</accession>
<sequence length="405" mass="44710">MSGGQFKVSAILGVLSLAFMCAGAAEAQGPARGATEDTTIAGSERMPMLEAKISDQDAALRDSIREISTVGAELDRAQSRADSARARVGDLGRQTRHLKRQIAEQDAAFREAQARYREQALAAYKGGSLEGLADMLDGWFFGSWQGVAGADDPVVARILLDSRQDLAAFQESRQTLKNTQRQISQKRRDYNAAMREHRVRTEDLRRREQDLDESIDRLSTNNARTEARLHKLEAAERAHIQKRSAATGWGEVNSRYEREVARNEIVARDVDPTSRNQYMDLYRESAEAYGFGPDWYVLAAVGKVESNHGESMGPSSAGAMGPMQFMPSTWETSGVDGDGDGVANIMDPEDAIPAAASYLKDGGAPQDWYRALYSYNHADWYVKKVLAVAEAYRRLAKDESVGPYV</sequence>
<dbReference type="InterPro" id="IPR023346">
    <property type="entry name" value="Lysozyme-like_dom_sf"/>
</dbReference>
<dbReference type="SUPFAM" id="SSF53955">
    <property type="entry name" value="Lysozyme-like"/>
    <property type="match status" value="1"/>
</dbReference>
<evidence type="ECO:0000256" key="1">
    <source>
        <dbReference type="SAM" id="Coils"/>
    </source>
</evidence>